<keyword evidence="2" id="KW-1185">Reference proteome</keyword>
<proteinExistence type="predicted"/>
<gene>
    <name evidence="1" type="ORF">EYF80_052898</name>
</gene>
<evidence type="ECO:0000313" key="1">
    <source>
        <dbReference type="EMBL" id="TNN36934.1"/>
    </source>
</evidence>
<dbReference type="EMBL" id="SRLO01001552">
    <property type="protein sequence ID" value="TNN36934.1"/>
    <property type="molecule type" value="Genomic_DNA"/>
</dbReference>
<sequence>MSASMLEMVILCMMTSVIRRSRDCHLLHSPGAVGSGVAGGVQASRRRPVAGVLHRVLPDHLTRAGPGLPPQGRHLANDAISRFLRDSFIRFFSCCSFICFMRRTWSRTEETFLSCFSYCDWFFSSRACSFCADCSFCSSLFMTLSFFSYSALILRDLSSVPVSTVSDGNTEGETDVKK</sequence>
<reference evidence="1 2" key="1">
    <citation type="submission" date="2019-03" db="EMBL/GenBank/DDBJ databases">
        <title>First draft genome of Liparis tanakae, snailfish: a comprehensive survey of snailfish specific genes.</title>
        <authorList>
            <person name="Kim W."/>
            <person name="Song I."/>
            <person name="Jeong J.-H."/>
            <person name="Kim D."/>
            <person name="Kim S."/>
            <person name="Ryu S."/>
            <person name="Song J.Y."/>
            <person name="Lee S.K."/>
        </authorList>
    </citation>
    <scope>NUCLEOTIDE SEQUENCE [LARGE SCALE GENOMIC DNA]</scope>
    <source>
        <tissue evidence="1">Muscle</tissue>
    </source>
</reference>
<dbReference type="AlphaFoldDB" id="A0A4Z2F7Z5"/>
<evidence type="ECO:0000313" key="2">
    <source>
        <dbReference type="Proteomes" id="UP000314294"/>
    </source>
</evidence>
<organism evidence="1 2">
    <name type="scientific">Liparis tanakae</name>
    <name type="common">Tanaka's snailfish</name>
    <dbReference type="NCBI Taxonomy" id="230148"/>
    <lineage>
        <taxon>Eukaryota</taxon>
        <taxon>Metazoa</taxon>
        <taxon>Chordata</taxon>
        <taxon>Craniata</taxon>
        <taxon>Vertebrata</taxon>
        <taxon>Euteleostomi</taxon>
        <taxon>Actinopterygii</taxon>
        <taxon>Neopterygii</taxon>
        <taxon>Teleostei</taxon>
        <taxon>Neoteleostei</taxon>
        <taxon>Acanthomorphata</taxon>
        <taxon>Eupercaria</taxon>
        <taxon>Perciformes</taxon>
        <taxon>Cottioidei</taxon>
        <taxon>Cottales</taxon>
        <taxon>Liparidae</taxon>
        <taxon>Liparis</taxon>
    </lineage>
</organism>
<dbReference type="Proteomes" id="UP000314294">
    <property type="component" value="Unassembled WGS sequence"/>
</dbReference>
<protein>
    <submittedName>
        <fullName evidence="1">Uncharacterized protein</fullName>
    </submittedName>
</protein>
<comment type="caution">
    <text evidence="1">The sequence shown here is derived from an EMBL/GenBank/DDBJ whole genome shotgun (WGS) entry which is preliminary data.</text>
</comment>
<accession>A0A4Z2F7Z5</accession>
<name>A0A4Z2F7Z5_9TELE</name>